<keyword evidence="6 9" id="KW-0675">Receptor</keyword>
<dbReference type="PRINTS" id="PR00237">
    <property type="entry name" value="GPCRRHODOPSN"/>
</dbReference>
<evidence type="ECO:0000259" key="11">
    <source>
        <dbReference type="PROSITE" id="PS50262"/>
    </source>
</evidence>
<dbReference type="SUPFAM" id="SSF81321">
    <property type="entry name" value="Family A G protein-coupled receptor-like"/>
    <property type="match status" value="1"/>
</dbReference>
<dbReference type="PaxDb" id="8022-A0A060Y4T6"/>
<evidence type="ECO:0000256" key="9">
    <source>
        <dbReference type="RuleBase" id="RU000688"/>
    </source>
</evidence>
<reference evidence="12" key="2">
    <citation type="submission" date="2014-03" db="EMBL/GenBank/DDBJ databases">
        <authorList>
            <person name="Genoscope - CEA"/>
        </authorList>
    </citation>
    <scope>NUCLEOTIDE SEQUENCE</scope>
</reference>
<dbReference type="GO" id="GO:0005886">
    <property type="term" value="C:plasma membrane"/>
    <property type="evidence" value="ECO:0007669"/>
    <property type="project" value="TreeGrafter"/>
</dbReference>
<dbReference type="GO" id="GO:0007200">
    <property type="term" value="P:phospholipase C-activating G protein-coupled receptor signaling pathway"/>
    <property type="evidence" value="ECO:0007669"/>
    <property type="project" value="TreeGrafter"/>
</dbReference>
<keyword evidence="3 10" id="KW-1133">Transmembrane helix</keyword>
<accession>A0A060Y4T6</accession>
<dbReference type="PROSITE" id="PS00237">
    <property type="entry name" value="G_PROTEIN_RECEP_F1_1"/>
    <property type="match status" value="1"/>
</dbReference>
<dbReference type="EMBL" id="FR907583">
    <property type="protein sequence ID" value="CDQ86938.1"/>
    <property type="molecule type" value="Genomic_DNA"/>
</dbReference>
<evidence type="ECO:0000256" key="7">
    <source>
        <dbReference type="ARBA" id="ARBA00023180"/>
    </source>
</evidence>
<keyword evidence="2 9" id="KW-0812">Transmembrane</keyword>
<dbReference type="PANTHER" id="PTHR24232">
    <property type="entry name" value="G-PROTEIN COUPLED RECEPTOR"/>
    <property type="match status" value="1"/>
</dbReference>
<dbReference type="AlphaFoldDB" id="A0A060Y4T6"/>
<evidence type="ECO:0000256" key="5">
    <source>
        <dbReference type="ARBA" id="ARBA00023136"/>
    </source>
</evidence>
<dbReference type="Proteomes" id="UP000193380">
    <property type="component" value="Unassembled WGS sequence"/>
</dbReference>
<keyword evidence="7" id="KW-0325">Glycoprotein</keyword>
<dbReference type="PROSITE" id="PS50262">
    <property type="entry name" value="G_PROTEIN_RECEP_F1_2"/>
    <property type="match status" value="1"/>
</dbReference>
<evidence type="ECO:0000256" key="4">
    <source>
        <dbReference type="ARBA" id="ARBA00023040"/>
    </source>
</evidence>
<keyword evidence="5 10" id="KW-0472">Membrane</keyword>
<protein>
    <recommendedName>
        <fullName evidence="11">G-protein coupled receptors family 1 profile domain-containing protein</fullName>
    </recommendedName>
</protein>
<dbReference type="InterPro" id="IPR000276">
    <property type="entry name" value="GPCR_Rhodpsn"/>
</dbReference>
<evidence type="ECO:0000256" key="3">
    <source>
        <dbReference type="ARBA" id="ARBA00022989"/>
    </source>
</evidence>
<evidence type="ECO:0000256" key="10">
    <source>
        <dbReference type="SAM" id="Phobius"/>
    </source>
</evidence>
<gene>
    <name evidence="12" type="ORF">GSONMT00060926001</name>
</gene>
<keyword evidence="4 9" id="KW-0297">G-protein coupled receptor</keyword>
<sequence length="181" mass="20208">MTINTTHNCTEPQINLIFVGVYVLVFTVGLFLNLTALVVFFCYTKLWSHTMVYMTNLAIADLLLVLTLPLRIYYHLGLSGLPQVLCEGMGLVLLVNMYGSIFLLTCMCFDRCMAVCLPMLSWVQEGRKKPRWSALGCGCSRQAPASPSTSPNAERCPRTLRSIVSGTSQYTPCSPWRSPRL</sequence>
<evidence type="ECO:0000256" key="2">
    <source>
        <dbReference type="ARBA" id="ARBA00022692"/>
    </source>
</evidence>
<feature type="transmembrane region" description="Helical" evidence="10">
    <location>
        <begin position="88"/>
        <end position="109"/>
    </location>
</feature>
<feature type="transmembrane region" description="Helical" evidence="10">
    <location>
        <begin position="16"/>
        <end position="43"/>
    </location>
</feature>
<dbReference type="PANTHER" id="PTHR24232:SF112">
    <property type="entry name" value="LYSOPHOSPHATIDIC ACID RECEPTOR 6-LIKE"/>
    <property type="match status" value="1"/>
</dbReference>
<dbReference type="Gene3D" id="1.20.1070.10">
    <property type="entry name" value="Rhodopsin 7-helix transmembrane proteins"/>
    <property type="match status" value="1"/>
</dbReference>
<keyword evidence="8 9" id="KW-0807">Transducer</keyword>
<evidence type="ECO:0000256" key="1">
    <source>
        <dbReference type="ARBA" id="ARBA00004141"/>
    </source>
</evidence>
<evidence type="ECO:0000313" key="13">
    <source>
        <dbReference type="Proteomes" id="UP000193380"/>
    </source>
</evidence>
<name>A0A060Y4T6_ONCMY</name>
<dbReference type="InterPro" id="IPR017452">
    <property type="entry name" value="GPCR_Rhodpsn_7TM"/>
</dbReference>
<comment type="similarity">
    <text evidence="9">Belongs to the G-protein coupled receptor 1 family.</text>
</comment>
<reference evidence="12" key="1">
    <citation type="journal article" date="2014" name="Nat. Commun.">
        <title>The rainbow trout genome provides novel insights into evolution after whole-genome duplication in vertebrates.</title>
        <authorList>
            <person name="Berthelot C."/>
            <person name="Brunet F."/>
            <person name="Chalopin D."/>
            <person name="Juanchich A."/>
            <person name="Bernard M."/>
            <person name="Noel B."/>
            <person name="Bento P."/>
            <person name="Da Silva C."/>
            <person name="Labadie K."/>
            <person name="Alberti A."/>
            <person name="Aury J.M."/>
            <person name="Louis A."/>
            <person name="Dehais P."/>
            <person name="Bardou P."/>
            <person name="Montfort J."/>
            <person name="Klopp C."/>
            <person name="Cabau C."/>
            <person name="Gaspin C."/>
            <person name="Thorgaard G.H."/>
            <person name="Boussaha M."/>
            <person name="Quillet E."/>
            <person name="Guyomard R."/>
            <person name="Galiana D."/>
            <person name="Bobe J."/>
            <person name="Volff J.N."/>
            <person name="Genet C."/>
            <person name="Wincker P."/>
            <person name="Jaillon O."/>
            <person name="Roest Crollius H."/>
            <person name="Guiguen Y."/>
        </authorList>
    </citation>
    <scope>NUCLEOTIDE SEQUENCE [LARGE SCALE GENOMIC DNA]</scope>
</reference>
<feature type="domain" description="G-protein coupled receptors family 1 profile" evidence="11">
    <location>
        <begin position="32"/>
        <end position="119"/>
    </location>
</feature>
<organism evidence="12 13">
    <name type="scientific">Oncorhynchus mykiss</name>
    <name type="common">Rainbow trout</name>
    <name type="synonym">Salmo gairdneri</name>
    <dbReference type="NCBI Taxonomy" id="8022"/>
    <lineage>
        <taxon>Eukaryota</taxon>
        <taxon>Metazoa</taxon>
        <taxon>Chordata</taxon>
        <taxon>Craniata</taxon>
        <taxon>Vertebrata</taxon>
        <taxon>Euteleostomi</taxon>
        <taxon>Actinopterygii</taxon>
        <taxon>Neopterygii</taxon>
        <taxon>Teleostei</taxon>
        <taxon>Protacanthopterygii</taxon>
        <taxon>Salmoniformes</taxon>
        <taxon>Salmonidae</taxon>
        <taxon>Salmoninae</taxon>
        <taxon>Oncorhynchus</taxon>
    </lineage>
</organism>
<evidence type="ECO:0000256" key="8">
    <source>
        <dbReference type="ARBA" id="ARBA00023224"/>
    </source>
</evidence>
<comment type="subcellular location">
    <subcellularLocation>
        <location evidence="1">Membrane</location>
        <topology evidence="1">Multi-pass membrane protein</topology>
    </subcellularLocation>
</comment>
<dbReference type="Pfam" id="PF00001">
    <property type="entry name" value="7tm_1"/>
    <property type="match status" value="1"/>
</dbReference>
<dbReference type="GO" id="GO:0004930">
    <property type="term" value="F:G protein-coupled receptor activity"/>
    <property type="evidence" value="ECO:0007669"/>
    <property type="project" value="UniProtKB-KW"/>
</dbReference>
<feature type="transmembrane region" description="Helical" evidence="10">
    <location>
        <begin position="55"/>
        <end position="76"/>
    </location>
</feature>
<dbReference type="GO" id="GO:0035025">
    <property type="term" value="P:positive regulation of Rho protein signal transduction"/>
    <property type="evidence" value="ECO:0007669"/>
    <property type="project" value="TreeGrafter"/>
</dbReference>
<evidence type="ECO:0000313" key="12">
    <source>
        <dbReference type="EMBL" id="CDQ86938.1"/>
    </source>
</evidence>
<evidence type="ECO:0000256" key="6">
    <source>
        <dbReference type="ARBA" id="ARBA00023170"/>
    </source>
</evidence>
<proteinExistence type="inferred from homology"/>